<dbReference type="GO" id="GO:0030288">
    <property type="term" value="C:outer membrane-bounded periplasmic space"/>
    <property type="evidence" value="ECO:0007669"/>
    <property type="project" value="InterPro"/>
</dbReference>
<name>A0A511Z380_9BACL</name>
<dbReference type="NCBIfam" id="NF037995">
    <property type="entry name" value="TRAP_S1"/>
    <property type="match status" value="1"/>
</dbReference>
<dbReference type="InterPro" id="IPR038404">
    <property type="entry name" value="TRAP_DctP_sf"/>
</dbReference>
<comment type="caution">
    <text evidence="5">The sequence shown here is derived from an EMBL/GenBank/DDBJ whole genome shotgun (WGS) entry which is preliminary data.</text>
</comment>
<dbReference type="PANTHER" id="PTHR33376">
    <property type="match status" value="1"/>
</dbReference>
<dbReference type="PIRSF" id="PIRSF006470">
    <property type="entry name" value="DctB"/>
    <property type="match status" value="1"/>
</dbReference>
<dbReference type="NCBIfam" id="TIGR00787">
    <property type="entry name" value="dctP"/>
    <property type="match status" value="1"/>
</dbReference>
<evidence type="ECO:0000256" key="3">
    <source>
        <dbReference type="ARBA" id="ARBA00022729"/>
    </source>
</evidence>
<dbReference type="AlphaFoldDB" id="A0A511Z380"/>
<evidence type="ECO:0000313" key="5">
    <source>
        <dbReference type="EMBL" id="GEN81899.1"/>
    </source>
</evidence>
<sequence>MKKMKFFKGYVLIVALVLVLAGCNKEASSDGNVSAATDKVTLDISLSLAEGSFADVGVQKFKEELEKLSDGEIELKVYYNNTFGGEREVIEMMGINSLAMATSSSGALGTWTQEFNMFDLPYLFRDHEHAYKVFDSEIGEELAAKFEESANVKILSYWTAGYRYLSNSIKPVKHVSDVAGMKQRVQENQVQIDTWKAYGANPTPMAWTEVFTGLQQGVIDSQSNPLDSINTMKFYEVQKYVSKLPELYQPYLLMISKPKFDSLSKEHQEIVLQAAANSVDHARKGFEKLDEEATEILKEKGMEILETDEIDVDSFKERAESVYEKWAPEFGVEFIEKVRNF</sequence>
<dbReference type="InterPro" id="IPR018389">
    <property type="entry name" value="DctP_fam"/>
</dbReference>
<evidence type="ECO:0000256" key="4">
    <source>
        <dbReference type="SAM" id="SignalP"/>
    </source>
</evidence>
<protein>
    <submittedName>
        <fullName evidence="5">C4-dicarboxylate ABC transporter substrate-binding protein</fullName>
    </submittedName>
</protein>
<evidence type="ECO:0000256" key="2">
    <source>
        <dbReference type="ARBA" id="ARBA00022448"/>
    </source>
</evidence>
<dbReference type="GO" id="GO:0055085">
    <property type="term" value="P:transmembrane transport"/>
    <property type="evidence" value="ECO:0007669"/>
    <property type="project" value="InterPro"/>
</dbReference>
<dbReference type="Gene3D" id="3.40.190.170">
    <property type="entry name" value="Bacterial extracellular solute-binding protein, family 7"/>
    <property type="match status" value="1"/>
</dbReference>
<gene>
    <name evidence="5" type="ORF">SLU01_02110</name>
</gene>
<proteinExistence type="inferred from homology"/>
<reference evidence="5 6" key="1">
    <citation type="submission" date="2019-07" db="EMBL/GenBank/DDBJ databases">
        <title>Whole genome shotgun sequence of Sporosarcina luteola NBRC 105378.</title>
        <authorList>
            <person name="Hosoyama A."/>
            <person name="Uohara A."/>
            <person name="Ohji S."/>
            <person name="Ichikawa N."/>
        </authorList>
    </citation>
    <scope>NUCLEOTIDE SEQUENCE [LARGE SCALE GENOMIC DNA]</scope>
    <source>
        <strain evidence="5 6">NBRC 105378</strain>
    </source>
</reference>
<organism evidence="5 6">
    <name type="scientific">Sporosarcina luteola</name>
    <dbReference type="NCBI Taxonomy" id="582850"/>
    <lineage>
        <taxon>Bacteria</taxon>
        <taxon>Bacillati</taxon>
        <taxon>Bacillota</taxon>
        <taxon>Bacilli</taxon>
        <taxon>Bacillales</taxon>
        <taxon>Caryophanaceae</taxon>
        <taxon>Sporosarcina</taxon>
    </lineage>
</organism>
<evidence type="ECO:0000313" key="6">
    <source>
        <dbReference type="Proteomes" id="UP000321901"/>
    </source>
</evidence>
<dbReference type="Pfam" id="PF03480">
    <property type="entry name" value="DctP"/>
    <property type="match status" value="1"/>
</dbReference>
<comment type="similarity">
    <text evidence="1">Belongs to the bacterial solute-binding protein 7 family.</text>
</comment>
<dbReference type="EMBL" id="BJYL01000003">
    <property type="protein sequence ID" value="GEN81899.1"/>
    <property type="molecule type" value="Genomic_DNA"/>
</dbReference>
<accession>A0A511Z380</accession>
<dbReference type="InterPro" id="IPR004682">
    <property type="entry name" value="TRAP_DctP"/>
</dbReference>
<dbReference type="PANTHER" id="PTHR33376:SF7">
    <property type="entry name" value="C4-DICARBOXYLATE-BINDING PROTEIN DCTB"/>
    <property type="match status" value="1"/>
</dbReference>
<evidence type="ECO:0000256" key="1">
    <source>
        <dbReference type="ARBA" id="ARBA00009023"/>
    </source>
</evidence>
<feature type="signal peptide" evidence="4">
    <location>
        <begin position="1"/>
        <end position="27"/>
    </location>
</feature>
<keyword evidence="2" id="KW-0813">Transport</keyword>
<dbReference type="Proteomes" id="UP000321901">
    <property type="component" value="Unassembled WGS sequence"/>
</dbReference>
<keyword evidence="6" id="KW-1185">Reference proteome</keyword>
<dbReference type="PROSITE" id="PS51257">
    <property type="entry name" value="PROKAR_LIPOPROTEIN"/>
    <property type="match status" value="1"/>
</dbReference>
<feature type="chain" id="PRO_5021809736" evidence="4">
    <location>
        <begin position="28"/>
        <end position="341"/>
    </location>
</feature>
<keyword evidence="3 4" id="KW-0732">Signal</keyword>